<dbReference type="Proteomes" id="UP000252731">
    <property type="component" value="Unassembled WGS sequence"/>
</dbReference>
<dbReference type="InterPro" id="IPR024775">
    <property type="entry name" value="DinB-like"/>
</dbReference>
<accession>A0A366K4L3</accession>
<dbReference type="Pfam" id="PF12867">
    <property type="entry name" value="DinB_2"/>
    <property type="match status" value="1"/>
</dbReference>
<dbReference type="Gene3D" id="1.20.120.450">
    <property type="entry name" value="dinb family like domain"/>
    <property type="match status" value="1"/>
</dbReference>
<dbReference type="STRING" id="1399.VL14_08010"/>
<feature type="domain" description="DinB-like" evidence="1">
    <location>
        <begin position="9"/>
        <end position="147"/>
    </location>
</feature>
<evidence type="ECO:0000259" key="1">
    <source>
        <dbReference type="Pfam" id="PF12867"/>
    </source>
</evidence>
<dbReference type="RefSeq" id="WP_113881195.1">
    <property type="nucleotide sequence ID" value="NZ_QNSF01000001.1"/>
</dbReference>
<dbReference type="OrthoDB" id="4295522at2"/>
<sequence>MEQTIFEHMETVRGITEKSIKRIPEEMADIIPEGFNNSIRWNFGHIAFVQEKLVFGISGEEMNVPKNYEQLFGAGTKPADWTEPPHTFDEIASVLTEQKSRIKTFLHGRMEHKLPSPFTNRGGITFYTTGEAFLFGFYHEALHMETIKQIYRSIAKQF</sequence>
<reference evidence="2 3" key="1">
    <citation type="submission" date="2018-06" db="EMBL/GenBank/DDBJ databases">
        <title>Freshwater and sediment microbial communities from various areas in North America, analyzing microbe dynamics in response to fracking.</title>
        <authorList>
            <person name="Lamendella R."/>
        </authorList>
    </citation>
    <scope>NUCLEOTIDE SEQUENCE [LARGE SCALE GENOMIC DNA]</scope>
    <source>
        <strain evidence="2 3">14_TX</strain>
    </source>
</reference>
<dbReference type="SUPFAM" id="SSF109854">
    <property type="entry name" value="DinB/YfiT-like putative metalloenzymes"/>
    <property type="match status" value="1"/>
</dbReference>
<dbReference type="EMBL" id="QNSF01000001">
    <property type="protein sequence ID" value="RBP96696.1"/>
    <property type="molecule type" value="Genomic_DNA"/>
</dbReference>
<proteinExistence type="predicted"/>
<comment type="caution">
    <text evidence="2">The sequence shown here is derived from an EMBL/GenBank/DDBJ whole genome shotgun (WGS) entry which is preliminary data.</text>
</comment>
<protein>
    <submittedName>
        <fullName evidence="2">DinB family protein</fullName>
    </submittedName>
</protein>
<evidence type="ECO:0000313" key="2">
    <source>
        <dbReference type="EMBL" id="RBP96696.1"/>
    </source>
</evidence>
<dbReference type="AlphaFoldDB" id="A0A366K4L3"/>
<keyword evidence="3" id="KW-1185">Reference proteome</keyword>
<evidence type="ECO:0000313" key="3">
    <source>
        <dbReference type="Proteomes" id="UP000252731"/>
    </source>
</evidence>
<organism evidence="2 3">
    <name type="scientific">Cytobacillus firmus</name>
    <name type="common">Bacillus firmus</name>
    <dbReference type="NCBI Taxonomy" id="1399"/>
    <lineage>
        <taxon>Bacteria</taxon>
        <taxon>Bacillati</taxon>
        <taxon>Bacillota</taxon>
        <taxon>Bacilli</taxon>
        <taxon>Bacillales</taxon>
        <taxon>Bacillaceae</taxon>
        <taxon>Cytobacillus</taxon>
    </lineage>
</organism>
<dbReference type="InterPro" id="IPR034660">
    <property type="entry name" value="DinB/YfiT-like"/>
</dbReference>
<name>A0A366K4L3_CYTFI</name>
<gene>
    <name evidence="2" type="ORF">DFO70_101512</name>
</gene>